<name>A0A0C1Y3F6_9CYAN</name>
<keyword evidence="3 6" id="KW-1133">Transmembrane helix</keyword>
<sequence>MSNGSSPEPQSTPKKQRRRLWTTTGLAIGAIATLSVAGVAIAAWRFAHETLSPWASDYLTEALDRPVALGEVERVSITGVQFGPSAMPPTATDPDTLYVETIAVRFNPLGLLGRQVNPQITLTGVQVYIEQDEQGKWVEVDINLDDDDDDEDRGEPFIRVNPTVIFADSEVQLLPYLGPDESPQVFTLNDINGTVAVQKVVVDNPRAGGKPQLDAQEITLDFSSRPENAGDLDLSGVIRQLDYGDNAPPNLLDSLEANIAVQAQAIDLAALSPLVFASAGERLPLAITAGLLNGNIAAELTPFEAPRLTGTASLEDGELFIDALSTPFSEINTQARFQGNRIALEETTATFGELKAEARGIIDPRNGYDLTGAIAPVTLEGIAETFNFEYPVEMAATLQAPKVALTGPLAKPTVSGLVETVDGGTIDQVEFARVASEVTYSREGFQFADLVANPLAGGELTGNGELRFGRPVAIAFDLLGTDLPADDLARLYGLPDDISIGTLALEADIAGPVKSLTGVFTWDAVGGTYPTRGTAELERNLLTLRQAEIAGGTVSGVGRLNQGQWTADVQAQGLQMGFFNAALQGVTAGGDVRLGGSTRDFSLAGLQGDGNIVAALAGGTLNSTFNLANGTWQADGQGRNLQLQQLSSDLRGTGSATFQLAGSLANLSPAAIRGRANIQLSDGLATARALNPAFGRSPAPLDASLAWDGRLLRIDSLETGGLFASGTVTPQLSGSGAPSIAAIDLNLAANNYDLATLPVNFPPALALVGIADLQGRLTGSPSNLNFEGDLTLANLALNDLVFDRRLAGPVTYSNQRGLAVGLMGTEDQITATYVPQTRQLNAEIRAGEAIATATTEGDLLQAQLYNFPVSVLNIPAEPSPYGSLRGLVDFANASINLRTGEAIGQFDVAYLGFGYVNVDRLYGGFRYADGVAQLNEGQIIMADRDERGAAIATRTYNVSGRYSLGQTPQLVGTLSSEAGELRDLLQMLQIQELADFRRGLQPNEGFIPASTLEAAKILATNPVGSPNDTLLNQLRRLSEIIEIQILDEIAAEEAPIPPLSELQGSFAGRVNITATLPTDLRATFDLAGQNWSWGPDIRADQMVAQGSYQNGLVTFAPLQFNSNEETGIASAALTGSFSLDPQDRTDREMLLQITNVPISNLEDFANLPFDLDGRLNSTAILGGRLGNPRLTGELEVIDGTLNGTGISNTTAAFSYINARAGLDAQLSLIGSNDPLTLTAAVPYQLGFVDIEPVDQSYLLRANVKDEGLALLNLFTQQVAWEDGQGEVVLNIAGDLQTNNSLPETFQGLITLDDATISASALPVPMTDVTGRIRLVPSIQAIEVEQLTGQFSEGQLSAQGLFPLLLPLDTFVDFADDDTEPPQGEDETAPPPAADDTEPSETSNPQYQPLTLNLDNIALDLQGLYEGQVDGEMQLVGSLLLGPQLTGAIDLSQGTLIIPEGGGPPPVAAVDRNGGDSIFPPFAFSDLRILLRRGINIVQGNYLDVRAQGGLRLDGTLSTLRPTGTIQLPSGRIGLFAVELRLAGENDRADFRGTFDPLLDVTLQTSLPETNTSGIQVTRGPFPRNEVPDTTTLESIGLTQQGNRLVRIRARYTGPASELANITTTSRNLSLSSSPPRSESEIVGLLSGNVIGAIDALGSDNALTGIGTFVGSALLNTVREFLGDTVPISEVRLFQVSDASGGVEANDGSDIGAEVGFEISPTISVSVLKVITNDTPFQFNTRYRLSDEFTLRGTTSYEDFRERSGVLLEYETRF</sequence>
<dbReference type="PANTHER" id="PTHR34457">
    <property type="entry name" value="EMBRYO DEFECTIVE 2410"/>
    <property type="match status" value="1"/>
</dbReference>
<evidence type="ECO:0000256" key="3">
    <source>
        <dbReference type="ARBA" id="ARBA00022989"/>
    </source>
</evidence>
<evidence type="ECO:0000256" key="6">
    <source>
        <dbReference type="SAM" id="Phobius"/>
    </source>
</evidence>
<feature type="compositionally biased region" description="Acidic residues" evidence="5">
    <location>
        <begin position="1373"/>
        <end position="1387"/>
    </location>
</feature>
<reference evidence="8" key="3">
    <citation type="submission" date="2020-02" db="EMBL/GenBank/DDBJ databases">
        <authorList>
            <person name="Sarangi A.N."/>
            <person name="Ghosh S."/>
            <person name="Mukherjee M."/>
            <person name="Tripathy S."/>
        </authorList>
    </citation>
    <scope>NUCLEOTIDE SEQUENCE</scope>
    <source>
        <strain evidence="8">BDU141951</strain>
    </source>
</reference>
<dbReference type="InterPro" id="IPR053022">
    <property type="entry name" value="Chloroplast_translocon_comp"/>
</dbReference>
<proteinExistence type="predicted"/>
<feature type="transmembrane region" description="Helical" evidence="6">
    <location>
        <begin position="20"/>
        <end position="44"/>
    </location>
</feature>
<keyword evidence="2 6" id="KW-0812">Transmembrane</keyword>
<dbReference type="PANTHER" id="PTHR34457:SF3">
    <property type="entry name" value="PROTEIN TIC236, CHLOROPLASTIC"/>
    <property type="match status" value="1"/>
</dbReference>
<protein>
    <recommendedName>
        <fullName evidence="7">Translocation and assembly module TamB C-terminal domain-containing protein</fullName>
    </recommendedName>
</protein>
<feature type="domain" description="Translocation and assembly module TamB C-terminal" evidence="7">
    <location>
        <begin position="1407"/>
        <end position="1773"/>
    </location>
</feature>
<organism evidence="8">
    <name type="scientific">Lyngbya confervoides BDU141951</name>
    <dbReference type="NCBI Taxonomy" id="1574623"/>
    <lineage>
        <taxon>Bacteria</taxon>
        <taxon>Bacillati</taxon>
        <taxon>Cyanobacteriota</taxon>
        <taxon>Cyanophyceae</taxon>
        <taxon>Oscillatoriophycideae</taxon>
        <taxon>Oscillatoriales</taxon>
        <taxon>Microcoleaceae</taxon>
        <taxon>Lyngbya</taxon>
    </lineage>
</organism>
<accession>A0A0C1Y3F6</accession>
<reference evidence="8" key="2">
    <citation type="journal article" date="2015" name="Genome Announc.">
        <title>Draft Genome Sequence of Filamentous Marine Cyanobacterium Lyngbya confervoides Strain BDU141951.</title>
        <authorList>
            <person name="Chandrababunaidu M.M."/>
            <person name="Sen D."/>
            <person name="Tripathy S."/>
        </authorList>
    </citation>
    <scope>NUCLEOTIDE SEQUENCE</scope>
    <source>
        <strain evidence="8">BDU141951</strain>
    </source>
</reference>
<dbReference type="GO" id="GO:0005886">
    <property type="term" value="C:plasma membrane"/>
    <property type="evidence" value="ECO:0007669"/>
    <property type="project" value="InterPro"/>
</dbReference>
<evidence type="ECO:0000256" key="2">
    <source>
        <dbReference type="ARBA" id="ARBA00022692"/>
    </source>
</evidence>
<dbReference type="GO" id="GO:0009306">
    <property type="term" value="P:protein secretion"/>
    <property type="evidence" value="ECO:0007669"/>
    <property type="project" value="InterPro"/>
</dbReference>
<evidence type="ECO:0000256" key="1">
    <source>
        <dbReference type="ARBA" id="ARBA00004167"/>
    </source>
</evidence>
<dbReference type="Pfam" id="PF04357">
    <property type="entry name" value="TamB"/>
    <property type="match status" value="1"/>
</dbReference>
<comment type="caution">
    <text evidence="8">The sequence shown here is derived from an EMBL/GenBank/DDBJ whole genome shotgun (WGS) entry which is preliminary data.</text>
</comment>
<evidence type="ECO:0000313" key="8">
    <source>
        <dbReference type="EMBL" id="NEV66349.1"/>
    </source>
</evidence>
<reference evidence="8" key="1">
    <citation type="submission" date="2014-11" db="EMBL/GenBank/DDBJ databases">
        <authorList>
            <person name="Malar M.C."/>
            <person name="Sen D."/>
            <person name="Tripathy S."/>
        </authorList>
    </citation>
    <scope>NUCLEOTIDE SEQUENCE</scope>
    <source>
        <strain evidence="8">BDU141951</strain>
    </source>
</reference>
<gene>
    <name evidence="8" type="ORF">QQ91_004375</name>
</gene>
<evidence type="ECO:0000259" key="7">
    <source>
        <dbReference type="Pfam" id="PF04357"/>
    </source>
</evidence>
<dbReference type="InterPro" id="IPR007452">
    <property type="entry name" value="TamB_C"/>
</dbReference>
<evidence type="ECO:0000256" key="5">
    <source>
        <dbReference type="SAM" id="MobiDB-lite"/>
    </source>
</evidence>
<comment type="subcellular location">
    <subcellularLocation>
        <location evidence="1">Membrane</location>
        <topology evidence="1">Single-pass membrane protein</topology>
    </subcellularLocation>
</comment>
<feature type="region of interest" description="Disordered" evidence="5">
    <location>
        <begin position="1372"/>
        <end position="1407"/>
    </location>
</feature>
<evidence type="ECO:0000256" key="4">
    <source>
        <dbReference type="ARBA" id="ARBA00023136"/>
    </source>
</evidence>
<dbReference type="EMBL" id="JTHE02000003">
    <property type="protein sequence ID" value="NEV66349.1"/>
    <property type="molecule type" value="Genomic_DNA"/>
</dbReference>
<keyword evidence="4 6" id="KW-0472">Membrane</keyword>